<keyword evidence="2" id="KW-0812">Transmembrane</keyword>
<feature type="region of interest" description="Disordered" evidence="1">
    <location>
        <begin position="92"/>
        <end position="118"/>
    </location>
</feature>
<organism evidence="3 4">
    <name type="scientific">Falsibacillus pallidus</name>
    <dbReference type="NCBI Taxonomy" id="493781"/>
    <lineage>
        <taxon>Bacteria</taxon>
        <taxon>Bacillati</taxon>
        <taxon>Bacillota</taxon>
        <taxon>Bacilli</taxon>
        <taxon>Bacillales</taxon>
        <taxon>Bacillaceae</taxon>
        <taxon>Falsibacillus</taxon>
    </lineage>
</organism>
<comment type="caution">
    <text evidence="3">The sequence shown here is derived from an EMBL/GenBank/DDBJ whole genome shotgun (WGS) entry which is preliminary data.</text>
</comment>
<feature type="transmembrane region" description="Helical" evidence="2">
    <location>
        <begin position="47"/>
        <end position="69"/>
    </location>
</feature>
<sequence length="403" mass="45975">MKKSEWDDHRIEELFKAMPKIHDERSPHEIYEKIQQTQKASKRKLPAVFSFSAAAAAVVLIIVLILPVLTNEPLQLAGPHDQLKKQSFHGEEKNFKKQELRKDVPPSSNSDINSQDASRSAGISMLKAAEEPIKTTVSKEEEKDHYVLRFGLPSPDAIFVPITILVDKAKYSSWMDAFNATAEKIPEQDWGFDDFYPLQGELNYDEQKQKMVVKLDENNPYTTALSLESSIYLRVFQYDFEQMGIKDVEILNEAGKPMNFESFGPIDIINPDRFKTGYYSYTLPNGDNYLVPGEVIMPNAQKAFEMMKDSPSDLLQSIIPQGIDYSVEEKNSEIETIKFSSKMNLNSGDQAANLKMIEGMLLTAHQFGYKYIQFENITPEKWEGYDFSKLVETPISPNKKELP</sequence>
<feature type="compositionally biased region" description="Basic and acidic residues" evidence="1">
    <location>
        <begin position="92"/>
        <end position="104"/>
    </location>
</feature>
<name>A0A370GDK5_9BACI</name>
<evidence type="ECO:0000256" key="1">
    <source>
        <dbReference type="SAM" id="MobiDB-lite"/>
    </source>
</evidence>
<dbReference type="AlphaFoldDB" id="A0A370GDK5"/>
<accession>A0A370GDK5</accession>
<gene>
    <name evidence="3" type="ORF">DFR59_109142</name>
</gene>
<feature type="compositionally biased region" description="Polar residues" evidence="1">
    <location>
        <begin position="106"/>
        <end position="118"/>
    </location>
</feature>
<dbReference type="RefSeq" id="WP_114746274.1">
    <property type="nucleotide sequence ID" value="NZ_QQAY01000009.1"/>
</dbReference>
<evidence type="ECO:0008006" key="5">
    <source>
        <dbReference type="Google" id="ProtNLM"/>
    </source>
</evidence>
<dbReference type="EMBL" id="QQAY01000009">
    <property type="protein sequence ID" value="RDI41296.1"/>
    <property type="molecule type" value="Genomic_DNA"/>
</dbReference>
<keyword evidence="2" id="KW-1133">Transmembrane helix</keyword>
<dbReference type="OrthoDB" id="2965336at2"/>
<reference evidence="3 4" key="1">
    <citation type="submission" date="2018-07" db="EMBL/GenBank/DDBJ databases">
        <title>Genomic Encyclopedia of Type Strains, Phase IV (KMG-IV): sequencing the most valuable type-strain genomes for metagenomic binning, comparative biology and taxonomic classification.</title>
        <authorList>
            <person name="Goeker M."/>
        </authorList>
    </citation>
    <scope>NUCLEOTIDE SEQUENCE [LARGE SCALE GENOMIC DNA]</scope>
    <source>
        <strain evidence="3 4">DSM 25281</strain>
    </source>
</reference>
<evidence type="ECO:0000313" key="4">
    <source>
        <dbReference type="Proteomes" id="UP000255326"/>
    </source>
</evidence>
<evidence type="ECO:0000313" key="3">
    <source>
        <dbReference type="EMBL" id="RDI41296.1"/>
    </source>
</evidence>
<evidence type="ECO:0000256" key="2">
    <source>
        <dbReference type="SAM" id="Phobius"/>
    </source>
</evidence>
<keyword evidence="2" id="KW-0472">Membrane</keyword>
<proteinExistence type="predicted"/>
<protein>
    <recommendedName>
        <fullName evidence="5">Sporulation and spore germination protein</fullName>
    </recommendedName>
</protein>
<dbReference type="Proteomes" id="UP000255326">
    <property type="component" value="Unassembled WGS sequence"/>
</dbReference>
<keyword evidence="4" id="KW-1185">Reference proteome</keyword>